<organism evidence="2">
    <name type="scientific">mine drainage metagenome</name>
    <dbReference type="NCBI Taxonomy" id="410659"/>
    <lineage>
        <taxon>unclassified sequences</taxon>
        <taxon>metagenomes</taxon>
        <taxon>ecological metagenomes</taxon>
    </lineage>
</organism>
<evidence type="ECO:0000256" key="1">
    <source>
        <dbReference type="ARBA" id="ARBA00006484"/>
    </source>
</evidence>
<gene>
    <name evidence="2" type="ORF">CARN4_2401</name>
</gene>
<comment type="caution">
    <text evidence="2">The sequence shown here is derived from an EMBL/GenBank/DDBJ whole genome shotgun (WGS) entry which is preliminary data.</text>
</comment>
<dbReference type="PRINTS" id="PR00081">
    <property type="entry name" value="GDHRDH"/>
</dbReference>
<dbReference type="Gene3D" id="3.40.50.720">
    <property type="entry name" value="NAD(P)-binding Rossmann-like Domain"/>
    <property type="match status" value="1"/>
</dbReference>
<dbReference type="PANTHER" id="PTHR43943:SF2">
    <property type="entry name" value="DEHYDROGENASE_REDUCTASE 4"/>
    <property type="match status" value="1"/>
</dbReference>
<dbReference type="SUPFAM" id="SSF51735">
    <property type="entry name" value="NAD(P)-binding Rossmann-fold domains"/>
    <property type="match status" value="1"/>
</dbReference>
<dbReference type="PANTHER" id="PTHR43943">
    <property type="entry name" value="DEHYDROGENASE/REDUCTASE (SDR FAMILY) MEMBER 4"/>
    <property type="match status" value="1"/>
</dbReference>
<reference evidence="2" key="1">
    <citation type="submission" date="2009-10" db="EMBL/GenBank/DDBJ databases">
        <title>Diversity of trophic interactions inside an arsenic-rich microbial ecosystem.</title>
        <authorList>
            <person name="Bertin P.N."/>
            <person name="Heinrich-Salmeron A."/>
            <person name="Pelletier E."/>
            <person name="Goulhen-Chollet F."/>
            <person name="Arsene-Ploetze F."/>
            <person name="Gallien S."/>
            <person name="Calteau A."/>
            <person name="Vallenet D."/>
            <person name="Casiot C."/>
            <person name="Chane-Woon-Ming B."/>
            <person name="Giloteaux L."/>
            <person name="Barakat M."/>
            <person name="Bonnefoy V."/>
            <person name="Bruneel O."/>
            <person name="Chandler M."/>
            <person name="Cleiss J."/>
            <person name="Duran R."/>
            <person name="Elbaz-Poulichet F."/>
            <person name="Fonknechten N."/>
            <person name="Lauga B."/>
            <person name="Mornico D."/>
            <person name="Ortet P."/>
            <person name="Schaeffer C."/>
            <person name="Siguier P."/>
            <person name="Alexander Thil Smith A."/>
            <person name="Van Dorsselaer A."/>
            <person name="Weissenbach J."/>
            <person name="Medigue C."/>
            <person name="Le Paslier D."/>
        </authorList>
    </citation>
    <scope>NUCLEOTIDE SEQUENCE</scope>
</reference>
<comment type="similarity">
    <text evidence="1">Belongs to the short-chain dehydrogenases/reductases (SDR) family.</text>
</comment>
<accession>E6Q5T2</accession>
<sequence length="294" mass="31090">MHNSQPALPCLKGKHIFVTGGSMGIGFAVVREALKAGANVYFCARRPEGIENALNELLQEGFGRERVAGVSADVACTDAMDSMFTEAERIFGPLNGLVHAAAIMGPIGSILHVDPTEWLDAVRVDLFGTFVVAREAAKRMVAAGGGRIVLLSGGGASGPFPNYTAYACSKVAVVRFTETIAQELGALGVVVNCLAPGFVATKIHEATLQAGLAAGGDYLQRTKDELAAGGTSPAYAARAATFLLSDAARGISGKFISAIHDGWDRWPEHISELQESDIFTLRRILPSERGMDWQ</sequence>
<dbReference type="FunFam" id="3.40.50.720:FF:000084">
    <property type="entry name" value="Short-chain dehydrogenase reductase"/>
    <property type="match status" value="1"/>
</dbReference>
<dbReference type="AlphaFoldDB" id="E6Q5T2"/>
<keyword evidence="2" id="KW-0560">Oxidoreductase</keyword>
<dbReference type="EMBL" id="CABO01000039">
    <property type="protein sequence ID" value="CBI02553.1"/>
    <property type="molecule type" value="Genomic_DNA"/>
</dbReference>
<dbReference type="CDD" id="cd05233">
    <property type="entry name" value="SDR_c"/>
    <property type="match status" value="1"/>
</dbReference>
<proteinExistence type="inferred from homology"/>
<dbReference type="GO" id="GO:0004316">
    <property type="term" value="F:3-oxoacyl-[acyl-carrier-protein] reductase (NADPH) activity"/>
    <property type="evidence" value="ECO:0007669"/>
    <property type="project" value="UniProtKB-EC"/>
</dbReference>
<dbReference type="EC" id="1.1.1.100" evidence="2"/>
<protein>
    <submittedName>
        <fullName evidence="2">Putative beta-ketoacyl-acyl carrier protein reductase</fullName>
        <ecNumber evidence="2">1.1.1.100</ecNumber>
    </submittedName>
</protein>
<evidence type="ECO:0000313" key="2">
    <source>
        <dbReference type="EMBL" id="CBI02553.1"/>
    </source>
</evidence>
<name>E6Q5T2_9ZZZZ</name>
<dbReference type="Pfam" id="PF00106">
    <property type="entry name" value="adh_short"/>
    <property type="match status" value="1"/>
</dbReference>
<dbReference type="InterPro" id="IPR036291">
    <property type="entry name" value="NAD(P)-bd_dom_sf"/>
</dbReference>
<dbReference type="InterPro" id="IPR002347">
    <property type="entry name" value="SDR_fam"/>
</dbReference>